<protein>
    <recommendedName>
        <fullName evidence="3">DUF4376 domain-containing protein</fullName>
    </recommendedName>
</protein>
<dbReference type="EMBL" id="MUXF01000008">
    <property type="protein sequence ID" value="PUE66766.1"/>
    <property type="molecule type" value="Genomic_DNA"/>
</dbReference>
<evidence type="ECO:0000313" key="1">
    <source>
        <dbReference type="EMBL" id="PUE66766.1"/>
    </source>
</evidence>
<keyword evidence="2" id="KW-1185">Reference proteome</keyword>
<name>A0ABX5JK53_9BACT</name>
<evidence type="ECO:0008006" key="3">
    <source>
        <dbReference type="Google" id="ProtNLM"/>
    </source>
</evidence>
<evidence type="ECO:0000313" key="2">
    <source>
        <dbReference type="Proteomes" id="UP000251311"/>
    </source>
</evidence>
<organism evidence="1 2">
    <name type="scientific">Arcobacter lacus</name>
    <dbReference type="NCBI Taxonomy" id="1912876"/>
    <lineage>
        <taxon>Bacteria</taxon>
        <taxon>Pseudomonadati</taxon>
        <taxon>Campylobacterota</taxon>
        <taxon>Epsilonproteobacteria</taxon>
        <taxon>Campylobacterales</taxon>
        <taxon>Arcobacteraceae</taxon>
        <taxon>Arcobacter</taxon>
    </lineage>
</organism>
<dbReference type="Proteomes" id="UP000251311">
    <property type="component" value="Unassembled WGS sequence"/>
</dbReference>
<comment type="caution">
    <text evidence="1">The sequence shown here is derived from an EMBL/GenBank/DDBJ whole genome shotgun (WGS) entry which is preliminary data.</text>
</comment>
<accession>A0ABX5JK53</accession>
<reference evidence="1 2" key="1">
    <citation type="submission" date="2017-02" db="EMBL/GenBank/DDBJ databases">
        <title>Arcobacter lacus sp. nov., a new species isolated from reclaimed water.</title>
        <authorList>
            <person name="Figueras M.J."/>
            <person name="Perez-Cataluna A."/>
            <person name="Salas-Masso N."/>
        </authorList>
    </citation>
    <scope>NUCLEOTIDE SEQUENCE [LARGE SCALE GENOMIC DNA]</scope>
    <source>
        <strain evidence="1 2">RW43-9</strain>
    </source>
</reference>
<gene>
    <name evidence="1" type="ORF">B0175_05210</name>
</gene>
<sequence length="178" mass="20755">MNKIYKYDIETKELLEELRINEAYGTNLPFTTTIKPLAKKDGFAVSFNGTKWEYVEDNRNAVVYNKETKQESKIDYLGKIKDDVTISKPEQFDKWDNETNSWVCDEVEKENDRVQNINSYTQNYITKKYPLEKQSSANLGIYGEEYKNEMILFISNVIEKSNLAIANGISLEDFKESL</sequence>
<proteinExistence type="predicted"/>
<dbReference type="RefSeq" id="WP_108527598.1">
    <property type="nucleotide sequence ID" value="NZ_MUXF01000008.1"/>
</dbReference>